<feature type="domain" description="ANTAR" evidence="2">
    <location>
        <begin position="166"/>
        <end position="227"/>
    </location>
</feature>
<dbReference type="STRING" id="554083.BKD30_04635"/>
<name>A0A1R1LGL3_9MICC</name>
<dbReference type="AlphaFoldDB" id="A0A1R1LGL3"/>
<dbReference type="Pfam" id="PF03861">
    <property type="entry name" value="ANTAR"/>
    <property type="match status" value="1"/>
</dbReference>
<dbReference type="RefSeq" id="WP_076702700.1">
    <property type="nucleotide sequence ID" value="NZ_MRDE01000021.1"/>
</dbReference>
<dbReference type="Proteomes" id="UP000187085">
    <property type="component" value="Unassembled WGS sequence"/>
</dbReference>
<dbReference type="PROSITE" id="PS50112">
    <property type="entry name" value="PAS"/>
    <property type="match status" value="1"/>
</dbReference>
<proteinExistence type="predicted"/>
<feature type="domain" description="PAS" evidence="1">
    <location>
        <begin position="4"/>
        <end position="55"/>
    </location>
</feature>
<dbReference type="InterPro" id="IPR000014">
    <property type="entry name" value="PAS"/>
</dbReference>
<evidence type="ECO:0000313" key="3">
    <source>
        <dbReference type="EMBL" id="OMH26680.1"/>
    </source>
</evidence>
<evidence type="ECO:0000259" key="2">
    <source>
        <dbReference type="PROSITE" id="PS50921"/>
    </source>
</evidence>
<accession>A0A1R1LGL3</accession>
<evidence type="ECO:0000313" key="4">
    <source>
        <dbReference type="Proteomes" id="UP000187085"/>
    </source>
</evidence>
<dbReference type="EMBL" id="MRDE01000021">
    <property type="protein sequence ID" value="OMH26680.1"/>
    <property type="molecule type" value="Genomic_DNA"/>
</dbReference>
<dbReference type="SMART" id="SM00091">
    <property type="entry name" value="PAS"/>
    <property type="match status" value="1"/>
</dbReference>
<dbReference type="Gene3D" id="3.30.450.20">
    <property type="entry name" value="PAS domain"/>
    <property type="match status" value="1"/>
</dbReference>
<organism evidence="3 4">
    <name type="scientific">Tersicoccus phoenicis</name>
    <dbReference type="NCBI Taxonomy" id="554083"/>
    <lineage>
        <taxon>Bacteria</taxon>
        <taxon>Bacillati</taxon>
        <taxon>Actinomycetota</taxon>
        <taxon>Actinomycetes</taxon>
        <taxon>Micrococcales</taxon>
        <taxon>Micrococcaceae</taxon>
        <taxon>Tersicoccus</taxon>
    </lineage>
</organism>
<dbReference type="CDD" id="cd00130">
    <property type="entry name" value="PAS"/>
    <property type="match status" value="1"/>
</dbReference>
<gene>
    <name evidence="3" type="ORF">BKD30_04635</name>
</gene>
<dbReference type="InterPro" id="IPR013656">
    <property type="entry name" value="PAS_4"/>
</dbReference>
<reference evidence="3 4" key="1">
    <citation type="submission" date="2016-12" db="EMBL/GenBank/DDBJ databases">
        <title>Draft genome of Tersicoccus phoenicis 1P05MA.</title>
        <authorList>
            <person name="Nakajima Y."/>
            <person name="Yoshizawa S."/>
            <person name="Nakamura K."/>
            <person name="Ogura Y."/>
            <person name="Hayashi T."/>
            <person name="Kogure K."/>
        </authorList>
    </citation>
    <scope>NUCLEOTIDE SEQUENCE [LARGE SCALE GENOMIC DNA]</scope>
    <source>
        <strain evidence="3 4">1p05MA</strain>
    </source>
</reference>
<evidence type="ECO:0008006" key="5">
    <source>
        <dbReference type="Google" id="ProtNLM"/>
    </source>
</evidence>
<dbReference type="SMART" id="SM01012">
    <property type="entry name" value="ANTAR"/>
    <property type="match status" value="1"/>
</dbReference>
<dbReference type="OrthoDB" id="7466251at2"/>
<dbReference type="NCBIfam" id="TIGR00229">
    <property type="entry name" value="sensory_box"/>
    <property type="match status" value="1"/>
</dbReference>
<dbReference type="InterPro" id="IPR036388">
    <property type="entry name" value="WH-like_DNA-bd_sf"/>
</dbReference>
<sequence>MTAAALNYEALFDATPTPYLVLTPDFVIVGMNAARERATGIRREEIIGRDIFEVFPDNPRDPTATGVQNLRASLERVLATKRSDTMPMQKYDVVDPTTGEFVVRWWSPINVPVFDDDGEVGLLIHRVTEVTEWMQARTRRQQTVDVTLDEADSDLYTRAQELHAAWMQATSDVENFRDAMQSQREIGQAVGMQMAKFDLDSEHAFALLVRESQHRNIKLRIIAQEYRAGRAGLQPRQ</sequence>
<dbReference type="Pfam" id="PF08448">
    <property type="entry name" value="PAS_4"/>
    <property type="match status" value="1"/>
</dbReference>
<dbReference type="SUPFAM" id="SSF55785">
    <property type="entry name" value="PYP-like sensor domain (PAS domain)"/>
    <property type="match status" value="1"/>
</dbReference>
<comment type="caution">
    <text evidence="3">The sequence shown here is derived from an EMBL/GenBank/DDBJ whole genome shotgun (WGS) entry which is preliminary data.</text>
</comment>
<dbReference type="InterPro" id="IPR035965">
    <property type="entry name" value="PAS-like_dom_sf"/>
</dbReference>
<protein>
    <recommendedName>
        <fullName evidence="5">PAS domain-containing protein</fullName>
    </recommendedName>
</protein>
<dbReference type="PROSITE" id="PS50921">
    <property type="entry name" value="ANTAR"/>
    <property type="match status" value="1"/>
</dbReference>
<evidence type="ECO:0000259" key="1">
    <source>
        <dbReference type="PROSITE" id="PS50112"/>
    </source>
</evidence>
<dbReference type="InterPro" id="IPR005561">
    <property type="entry name" value="ANTAR"/>
</dbReference>
<dbReference type="Gene3D" id="1.10.10.10">
    <property type="entry name" value="Winged helix-like DNA-binding domain superfamily/Winged helix DNA-binding domain"/>
    <property type="match status" value="1"/>
</dbReference>
<dbReference type="GO" id="GO:0003723">
    <property type="term" value="F:RNA binding"/>
    <property type="evidence" value="ECO:0007669"/>
    <property type="project" value="InterPro"/>
</dbReference>
<keyword evidence="4" id="KW-1185">Reference proteome</keyword>